<protein>
    <submittedName>
        <fullName evidence="2">Uncharacterized protein</fullName>
    </submittedName>
</protein>
<accession>A0A5S5C886</accession>
<comment type="caution">
    <text evidence="2">The sequence shown here is derived from an EMBL/GenBank/DDBJ whole genome shotgun (WGS) entry which is preliminary data.</text>
</comment>
<feature type="chain" id="PRO_5024330515" evidence="1">
    <location>
        <begin position="30"/>
        <end position="262"/>
    </location>
</feature>
<feature type="signal peptide" evidence="1">
    <location>
        <begin position="1"/>
        <end position="29"/>
    </location>
</feature>
<evidence type="ECO:0000313" key="2">
    <source>
        <dbReference type="EMBL" id="TYP75517.1"/>
    </source>
</evidence>
<dbReference type="EMBL" id="VNHS01000004">
    <property type="protein sequence ID" value="TYP75517.1"/>
    <property type="molecule type" value="Genomic_DNA"/>
</dbReference>
<reference evidence="2 3" key="1">
    <citation type="submission" date="2019-07" db="EMBL/GenBank/DDBJ databases">
        <title>Genomic Encyclopedia of Type Strains, Phase III (KMG-III): the genomes of soil and plant-associated and newly described type strains.</title>
        <authorList>
            <person name="Whitman W."/>
        </authorList>
    </citation>
    <scope>NUCLEOTIDE SEQUENCE [LARGE SCALE GENOMIC DNA]</scope>
    <source>
        <strain evidence="2 3">BL24</strain>
    </source>
</reference>
<dbReference type="AlphaFoldDB" id="A0A5S5C886"/>
<dbReference type="Proteomes" id="UP000323257">
    <property type="component" value="Unassembled WGS sequence"/>
</dbReference>
<dbReference type="RefSeq" id="WP_148929447.1">
    <property type="nucleotide sequence ID" value="NZ_VNHS01000004.1"/>
</dbReference>
<dbReference type="PROSITE" id="PS51257">
    <property type="entry name" value="PROKAR_LIPOPROTEIN"/>
    <property type="match status" value="1"/>
</dbReference>
<dbReference type="OrthoDB" id="2680212at2"/>
<evidence type="ECO:0000313" key="3">
    <source>
        <dbReference type="Proteomes" id="UP000323257"/>
    </source>
</evidence>
<gene>
    <name evidence="2" type="ORF">BCM02_104195</name>
</gene>
<keyword evidence="3" id="KW-1185">Reference proteome</keyword>
<keyword evidence="1" id="KW-0732">Signal</keyword>
<organism evidence="2 3">
    <name type="scientific">Paenibacillus methanolicus</name>
    <dbReference type="NCBI Taxonomy" id="582686"/>
    <lineage>
        <taxon>Bacteria</taxon>
        <taxon>Bacillati</taxon>
        <taxon>Bacillota</taxon>
        <taxon>Bacilli</taxon>
        <taxon>Bacillales</taxon>
        <taxon>Paenibacillaceae</taxon>
        <taxon>Paenibacillus</taxon>
    </lineage>
</organism>
<evidence type="ECO:0000256" key="1">
    <source>
        <dbReference type="SAM" id="SignalP"/>
    </source>
</evidence>
<proteinExistence type="predicted"/>
<name>A0A5S5C886_9BACL</name>
<sequence length="262" mass="28133">MKKPKSLASLGIAAAMLLLVLTSCKNAPAPNGIEPPLAVVSEPFRVTAGDIVEVAIVDDPVAEGITQDTVGILDSPADIAQFVTLIDSSPPLNSDATADFYRIAVLTKKDGTELSLEFGGQGLFFKDMASNVFYTLHPKSKQDELRRLVERAEGKGHESGFGASLPADVEGTHYGYVAWIDHGTDASLLLLRDPGELDWATASEEDVLRQANYDPAAAWYRLDAGLLSTLERGQVVAITADNEQLDSKPPIRYGLSLTLLDH</sequence>